<name>A0A1N7H3I4_9ACTN</name>
<protein>
    <submittedName>
        <fullName evidence="1">Uncharacterized protein</fullName>
    </submittedName>
</protein>
<gene>
    <name evidence="1" type="ORF">SAMN05421833_13637</name>
</gene>
<organism evidence="1 2">
    <name type="scientific">Microbispora rosea</name>
    <dbReference type="NCBI Taxonomy" id="58117"/>
    <lineage>
        <taxon>Bacteria</taxon>
        <taxon>Bacillati</taxon>
        <taxon>Actinomycetota</taxon>
        <taxon>Actinomycetes</taxon>
        <taxon>Streptosporangiales</taxon>
        <taxon>Streptosporangiaceae</taxon>
        <taxon>Microbispora</taxon>
    </lineage>
</organism>
<dbReference type="Proteomes" id="UP000186096">
    <property type="component" value="Unassembled WGS sequence"/>
</dbReference>
<keyword evidence="2" id="KW-1185">Reference proteome</keyword>
<dbReference type="AlphaFoldDB" id="A0A1N7H3I4"/>
<dbReference type="EMBL" id="FTNI01000036">
    <property type="protein sequence ID" value="SIS19373.1"/>
    <property type="molecule type" value="Genomic_DNA"/>
</dbReference>
<evidence type="ECO:0000313" key="1">
    <source>
        <dbReference type="EMBL" id="SIS19373.1"/>
    </source>
</evidence>
<evidence type="ECO:0000313" key="2">
    <source>
        <dbReference type="Proteomes" id="UP000186096"/>
    </source>
</evidence>
<sequence>MFRSAQRTVAGRNLRRCDAAVPDALPDDVVAMASIEKRREAKIAAAA</sequence>
<proteinExistence type="predicted"/>
<reference evidence="2" key="1">
    <citation type="submission" date="2017-01" db="EMBL/GenBank/DDBJ databases">
        <authorList>
            <person name="Varghese N."/>
            <person name="Submissions S."/>
        </authorList>
    </citation>
    <scope>NUCLEOTIDE SEQUENCE [LARGE SCALE GENOMIC DNA]</scope>
    <source>
        <strain evidence="2">ATCC 12950</strain>
    </source>
</reference>
<accession>A0A1N7H3I4</accession>